<sequence length="120" mass="13453">MFHASSVVKVADLFAQDARGVLYPFTQSKRSSSRDTQDELYLVVPISLKENILYYAHEDFQGGHQSINGHTTNFVLNSIDPGYTQTSIISRSKLIVRVVRGTHLTLAHILEISNQNGHLK</sequence>
<evidence type="ECO:0000313" key="1">
    <source>
        <dbReference type="EMBL" id="OWZ21614.1"/>
    </source>
</evidence>
<gene>
    <name evidence="1" type="ORF">PHMEG_0003806</name>
</gene>
<keyword evidence="2" id="KW-1185">Reference proteome</keyword>
<accession>A0A225WVA2</accession>
<proteinExistence type="predicted"/>
<evidence type="ECO:0008006" key="3">
    <source>
        <dbReference type="Google" id="ProtNLM"/>
    </source>
</evidence>
<evidence type="ECO:0000313" key="2">
    <source>
        <dbReference type="Proteomes" id="UP000198211"/>
    </source>
</evidence>
<name>A0A225WVA2_9STRA</name>
<protein>
    <recommendedName>
        <fullName evidence="3">Reverse transcriptase</fullName>
    </recommendedName>
</protein>
<comment type="caution">
    <text evidence="1">The sequence shown here is derived from an EMBL/GenBank/DDBJ whole genome shotgun (WGS) entry which is preliminary data.</text>
</comment>
<dbReference type="AlphaFoldDB" id="A0A225WVA2"/>
<dbReference type="EMBL" id="NBNE01000206">
    <property type="protein sequence ID" value="OWZ21614.1"/>
    <property type="molecule type" value="Genomic_DNA"/>
</dbReference>
<reference evidence="2" key="1">
    <citation type="submission" date="2017-03" db="EMBL/GenBank/DDBJ databases">
        <title>Phytopthora megakarya and P. palmivora, two closely related causual agents of cacao black pod achieved similar genome size and gene model numbers by different mechanisms.</title>
        <authorList>
            <person name="Ali S."/>
            <person name="Shao J."/>
            <person name="Larry D.J."/>
            <person name="Kronmiller B."/>
            <person name="Shen D."/>
            <person name="Strem M.D."/>
            <person name="Melnick R.L."/>
            <person name="Guiltinan M.J."/>
            <person name="Tyler B.M."/>
            <person name="Meinhardt L.W."/>
            <person name="Bailey B.A."/>
        </authorList>
    </citation>
    <scope>NUCLEOTIDE SEQUENCE [LARGE SCALE GENOMIC DNA]</scope>
    <source>
        <strain evidence="2">zdho120</strain>
    </source>
</reference>
<dbReference type="OrthoDB" id="126096at2759"/>
<organism evidence="1 2">
    <name type="scientific">Phytophthora megakarya</name>
    <dbReference type="NCBI Taxonomy" id="4795"/>
    <lineage>
        <taxon>Eukaryota</taxon>
        <taxon>Sar</taxon>
        <taxon>Stramenopiles</taxon>
        <taxon>Oomycota</taxon>
        <taxon>Peronosporomycetes</taxon>
        <taxon>Peronosporales</taxon>
        <taxon>Peronosporaceae</taxon>
        <taxon>Phytophthora</taxon>
    </lineage>
</organism>
<dbReference type="Proteomes" id="UP000198211">
    <property type="component" value="Unassembled WGS sequence"/>
</dbReference>